<organism evidence="2 3">
    <name type="scientific">Solimicrobium silvestre</name>
    <dbReference type="NCBI Taxonomy" id="2099400"/>
    <lineage>
        <taxon>Bacteria</taxon>
        <taxon>Pseudomonadati</taxon>
        <taxon>Pseudomonadota</taxon>
        <taxon>Betaproteobacteria</taxon>
        <taxon>Burkholderiales</taxon>
        <taxon>Oxalobacteraceae</taxon>
        <taxon>Solimicrobium</taxon>
    </lineage>
</organism>
<dbReference type="SUPFAM" id="SSF48452">
    <property type="entry name" value="TPR-like"/>
    <property type="match status" value="1"/>
</dbReference>
<evidence type="ECO:0000313" key="3">
    <source>
        <dbReference type="Proteomes" id="UP000237839"/>
    </source>
</evidence>
<feature type="chain" id="PRO_5015541016" evidence="1">
    <location>
        <begin position="32"/>
        <end position="425"/>
    </location>
</feature>
<feature type="signal peptide" evidence="1">
    <location>
        <begin position="1"/>
        <end position="31"/>
    </location>
</feature>
<dbReference type="Gene3D" id="1.25.40.10">
    <property type="entry name" value="Tetratricopeptide repeat domain"/>
    <property type="match status" value="2"/>
</dbReference>
<dbReference type="AlphaFoldDB" id="A0A2S9H075"/>
<dbReference type="EMBL" id="PUGF01000007">
    <property type="protein sequence ID" value="PRC93384.1"/>
    <property type="molecule type" value="Genomic_DNA"/>
</dbReference>
<dbReference type="OrthoDB" id="8875254at2"/>
<keyword evidence="3" id="KW-1185">Reference proteome</keyword>
<protein>
    <submittedName>
        <fullName evidence="2">Tetratricopeptide repeat</fullName>
    </submittedName>
</protein>
<dbReference type="InterPro" id="IPR011990">
    <property type="entry name" value="TPR-like_helical_dom_sf"/>
</dbReference>
<dbReference type="Pfam" id="PF13174">
    <property type="entry name" value="TPR_6"/>
    <property type="match status" value="1"/>
</dbReference>
<dbReference type="InterPro" id="IPR019734">
    <property type="entry name" value="TPR_rpt"/>
</dbReference>
<name>A0A2S9H075_9BURK</name>
<dbReference type="Proteomes" id="UP000237839">
    <property type="component" value="Unassembled WGS sequence"/>
</dbReference>
<evidence type="ECO:0000256" key="1">
    <source>
        <dbReference type="SAM" id="SignalP"/>
    </source>
</evidence>
<accession>A0A2S9H075</accession>
<comment type="caution">
    <text evidence="2">The sequence shown here is derived from an EMBL/GenBank/DDBJ whole genome shotgun (WGS) entry which is preliminary data.</text>
</comment>
<dbReference type="RefSeq" id="WP_105531439.1">
    <property type="nucleotide sequence ID" value="NZ_PUGF01000007.1"/>
</dbReference>
<proteinExistence type="predicted"/>
<evidence type="ECO:0000313" key="2">
    <source>
        <dbReference type="EMBL" id="PRC93384.1"/>
    </source>
</evidence>
<keyword evidence="1" id="KW-0732">Signal</keyword>
<gene>
    <name evidence="2" type="ORF">S2091_1771</name>
</gene>
<reference evidence="2 3" key="1">
    <citation type="submission" date="2018-02" db="EMBL/GenBank/DDBJ databases">
        <title>Solimicrobium silvestre gen. nov., sp. nov., isolated from alpine forest soil.</title>
        <authorList>
            <person name="Margesin R."/>
            <person name="Albuquerque L."/>
            <person name="Zhang D.-C."/>
            <person name="Froufe H.J.C."/>
            <person name="Severino R."/>
            <person name="Roxo I."/>
            <person name="Egas C."/>
            <person name="Da Costa M.S."/>
        </authorList>
    </citation>
    <scope>NUCLEOTIDE SEQUENCE [LARGE SCALE GENOMIC DNA]</scope>
    <source>
        <strain evidence="2 3">S20-91</strain>
    </source>
</reference>
<sequence length="425" mass="45896">MTKFRNARLSAIAVVLGLSAASTLLLSSAYAETPAASAATPAETLRPEISKSLAAAQVLFEAKNYPDALAKLAETDAIANKTSYETYAVERSRGNYLMASGDKTKAAQAFEAVVGAHYLVRADQLNMIQAISQLYFQLSNYPLTISWMERYLAEGGTDPRSKIVLNQARYLNKDYAIAFKGISAEVQDDIAAGHVPSEQNLKLLLSCMGLLNDKEGTLKALEQLNSYYPNSKNWLYLVSQLHSKPGYSDRLALDVYRLKQELALMSVAADYTDMSELATRAGLPAEAKKALDEGFAAGLLDKGPDAKKHASLLATANKHAEDDLKTMQQGEASANKNKGGAGLVNLGMAYATAGQFDKAISLIEQGISKGGLTNLEDAKLHLGIVYYWAGKKDEAIKQLSTVQGADGTADLARYWVMQINHPLAK</sequence>